<dbReference type="SUPFAM" id="SSF53335">
    <property type="entry name" value="S-adenosyl-L-methionine-dependent methyltransferases"/>
    <property type="match status" value="1"/>
</dbReference>
<protein>
    <recommendedName>
        <fullName evidence="3">SAM-dependent methyltransferase</fullName>
    </recommendedName>
</protein>
<reference evidence="1 2" key="1">
    <citation type="submission" date="2023-07" db="EMBL/GenBank/DDBJ databases">
        <title>Sequencing the genomes of 1000 actinobacteria strains.</title>
        <authorList>
            <person name="Klenk H.-P."/>
        </authorList>
    </citation>
    <scope>NUCLEOTIDE SEQUENCE [LARGE SCALE GENOMIC DNA]</scope>
    <source>
        <strain evidence="1 2">DSM 44710</strain>
    </source>
</reference>
<dbReference type="Pfam" id="PF04672">
    <property type="entry name" value="Methyltransf_19"/>
    <property type="match status" value="1"/>
</dbReference>
<evidence type="ECO:0008006" key="3">
    <source>
        <dbReference type="Google" id="ProtNLM"/>
    </source>
</evidence>
<evidence type="ECO:0000313" key="1">
    <source>
        <dbReference type="EMBL" id="MDP9792543.1"/>
    </source>
</evidence>
<organism evidence="1 2">
    <name type="scientific">Catenuloplanes nepalensis</name>
    <dbReference type="NCBI Taxonomy" id="587533"/>
    <lineage>
        <taxon>Bacteria</taxon>
        <taxon>Bacillati</taxon>
        <taxon>Actinomycetota</taxon>
        <taxon>Actinomycetes</taxon>
        <taxon>Micromonosporales</taxon>
        <taxon>Micromonosporaceae</taxon>
        <taxon>Catenuloplanes</taxon>
    </lineage>
</organism>
<proteinExistence type="predicted"/>
<dbReference type="Proteomes" id="UP001240984">
    <property type="component" value="Unassembled WGS sequence"/>
</dbReference>
<dbReference type="InterPro" id="IPR029063">
    <property type="entry name" value="SAM-dependent_MTases_sf"/>
</dbReference>
<name>A0ABT9MML4_9ACTN</name>
<dbReference type="Gene3D" id="3.40.50.150">
    <property type="entry name" value="Vaccinia Virus protein VP39"/>
    <property type="match status" value="1"/>
</dbReference>
<comment type="caution">
    <text evidence="1">The sequence shown here is derived from an EMBL/GenBank/DDBJ whole genome shotgun (WGS) entry which is preliminary data.</text>
</comment>
<dbReference type="InterPro" id="IPR006764">
    <property type="entry name" value="SAM_dep_MeTrfase_SAV2177_type"/>
</dbReference>
<accession>A0ABT9MML4</accession>
<gene>
    <name evidence="1" type="ORF">J2S43_001055</name>
</gene>
<dbReference type="EMBL" id="JAUSRA010000001">
    <property type="protein sequence ID" value="MDP9792543.1"/>
    <property type="molecule type" value="Genomic_DNA"/>
</dbReference>
<keyword evidence="2" id="KW-1185">Reference proteome</keyword>
<evidence type="ECO:0000313" key="2">
    <source>
        <dbReference type="Proteomes" id="UP001240984"/>
    </source>
</evidence>
<sequence>MHEVARAAAGDAGGVYADIDPIVVDLGCRMVRDPPQVLYHPQVLDLIDFGEPVAVLAGLVFGFVGDAAAPARILRRISENLVTGSYLVMSRIGPDPAPPGRLRQQRALELCAQAEMPVTVRSRDQIAGLLPAACDLVAAGVVPVTAWHPDPEDADDLPQWAVLAAVAYTR</sequence>